<organism evidence="3 4">
    <name type="scientific">Phytophthora pseudosyringae</name>
    <dbReference type="NCBI Taxonomy" id="221518"/>
    <lineage>
        <taxon>Eukaryota</taxon>
        <taxon>Sar</taxon>
        <taxon>Stramenopiles</taxon>
        <taxon>Oomycota</taxon>
        <taxon>Peronosporomycetes</taxon>
        <taxon>Peronosporales</taxon>
        <taxon>Peronosporaceae</taxon>
        <taxon>Phytophthora</taxon>
    </lineage>
</organism>
<sequence>MMFKTLLGLTTVILAGSLLGDHTNGLDAEGGKGLRYLDDLRPMDTTAEVPELAKEDDDGVDGGDSDDDDGEQAGGSTRSADCCPGTDYWPACRSIGYPGCMPGVVRWPQCQNDKTRD</sequence>
<evidence type="ECO:0000313" key="4">
    <source>
        <dbReference type="Proteomes" id="UP000694044"/>
    </source>
</evidence>
<reference evidence="3" key="1">
    <citation type="submission" date="2021-02" db="EMBL/GenBank/DDBJ databases">
        <authorList>
            <person name="Palmer J.M."/>
        </authorList>
    </citation>
    <scope>NUCLEOTIDE SEQUENCE</scope>
    <source>
        <strain evidence="3">SCRP734</strain>
    </source>
</reference>
<feature type="compositionally biased region" description="Basic and acidic residues" evidence="1">
    <location>
        <begin position="29"/>
        <end position="42"/>
    </location>
</feature>
<dbReference type="Proteomes" id="UP000694044">
    <property type="component" value="Unassembled WGS sequence"/>
</dbReference>
<comment type="caution">
    <text evidence="3">The sequence shown here is derived from an EMBL/GenBank/DDBJ whole genome shotgun (WGS) entry which is preliminary data.</text>
</comment>
<evidence type="ECO:0000313" key="3">
    <source>
        <dbReference type="EMBL" id="KAG7388777.1"/>
    </source>
</evidence>
<accession>A0A8T1W5E4</accession>
<dbReference type="AlphaFoldDB" id="A0A8T1W5E4"/>
<dbReference type="OrthoDB" id="129193at2759"/>
<evidence type="ECO:0000256" key="1">
    <source>
        <dbReference type="SAM" id="MobiDB-lite"/>
    </source>
</evidence>
<name>A0A8T1W5E4_9STRA</name>
<keyword evidence="4" id="KW-1185">Reference proteome</keyword>
<feature type="compositionally biased region" description="Acidic residues" evidence="1">
    <location>
        <begin position="54"/>
        <end position="71"/>
    </location>
</feature>
<gene>
    <name evidence="3" type="ORF">PHYPSEUDO_011796</name>
</gene>
<feature type="signal peptide" evidence="2">
    <location>
        <begin position="1"/>
        <end position="20"/>
    </location>
</feature>
<feature type="chain" id="PRO_5035901708" evidence="2">
    <location>
        <begin position="21"/>
        <end position="117"/>
    </location>
</feature>
<dbReference type="EMBL" id="JAGDFM010000054">
    <property type="protein sequence ID" value="KAG7388777.1"/>
    <property type="molecule type" value="Genomic_DNA"/>
</dbReference>
<feature type="region of interest" description="Disordered" evidence="1">
    <location>
        <begin position="22"/>
        <end position="83"/>
    </location>
</feature>
<proteinExistence type="predicted"/>
<keyword evidence="2" id="KW-0732">Signal</keyword>
<evidence type="ECO:0000256" key="2">
    <source>
        <dbReference type="SAM" id="SignalP"/>
    </source>
</evidence>
<protein>
    <submittedName>
        <fullName evidence="3">Uncharacterized protein</fullName>
    </submittedName>
</protein>